<name>A0ABR2L125_9EUKA</name>
<dbReference type="PANTHER" id="PTHR45661">
    <property type="entry name" value="SURFACE ANTIGEN"/>
    <property type="match status" value="1"/>
</dbReference>
<dbReference type="PANTHER" id="PTHR45661:SF3">
    <property type="entry name" value="IG-LIKE DOMAIN-CONTAINING PROTEIN"/>
    <property type="match status" value="1"/>
</dbReference>
<dbReference type="Pfam" id="PF13306">
    <property type="entry name" value="LRR_5"/>
    <property type="match status" value="1"/>
</dbReference>
<dbReference type="EMBL" id="JAPFFF010000002">
    <property type="protein sequence ID" value="KAK8896793.1"/>
    <property type="molecule type" value="Genomic_DNA"/>
</dbReference>
<proteinExistence type="predicted"/>
<evidence type="ECO:0000259" key="1">
    <source>
        <dbReference type="Pfam" id="PF11929"/>
    </source>
</evidence>
<sequence>MEEMKRIIECKREIQKKLLCLIEEDGNDEENYRDFFNFFKDQKYYSKHKDIYFLISKIANNHQRTHDFNQKIEQILFEIKDEIKQICSNLEIFQIFQKNKILLPFLIKNNIITIDKAIYNKISKMNKEYNYLEFLYPEIKNFFPKRMNKQIEERIFLETNIKIDEDENYEIFDEIRKKGENHNYLCELIRNDSVAEFIAYINQSNIPLNSKIKPSIFETNLFLMKKKSTELIEYATFCGSIQIFQYLRINDVKLTPSLWLYSIHGQNAEIIHLLEENSGLLKNFYSKCLDESLKCHHFNITDYIINNAGIEVDISKCTKYMNFSYFPDDIYKEEAFYYLCKYDNYDIIKPIFSTFLSEIEIKAQNPLEISIEQNNRDIIGLFLENLNLARESSGQSLFSGCALNEISIPSSVTSIGDKVFSLCTKLKSISIPLSVTTIGNYAFEYCNSIDQLTIPSSVIAIGDHAFECCFSLDQLTIPSSVTKIGDNAFHQCTKLTEITLPSSVIHIGARIFYECSCLTKVTISSSVKIIPESSFSGCSALQQVTIPSSVNVIGDDAFFECSSLSQVTFVLPSSLKSIGSYAFSRCVSLLQINIPSSVSLINRSAFCGCSTLKQLTISSLAITIDEFAFSMCSSLSHIQFVESTSRNDSFIGKSVFYGCDSLSRIKIPAFVTSIGEDVFKYCVSLIEITIPSHLKDFKNYGIVDQCKIITY</sequence>
<gene>
    <name evidence="2" type="ORF">M9Y10_014713</name>
</gene>
<organism evidence="2 3">
    <name type="scientific">Tritrichomonas musculus</name>
    <dbReference type="NCBI Taxonomy" id="1915356"/>
    <lineage>
        <taxon>Eukaryota</taxon>
        <taxon>Metamonada</taxon>
        <taxon>Parabasalia</taxon>
        <taxon>Tritrichomonadida</taxon>
        <taxon>Tritrichomonadidae</taxon>
        <taxon>Tritrichomonas</taxon>
    </lineage>
</organism>
<dbReference type="SUPFAM" id="SSF52058">
    <property type="entry name" value="L domain-like"/>
    <property type="match status" value="1"/>
</dbReference>
<dbReference type="InterPro" id="IPR036770">
    <property type="entry name" value="Ankyrin_rpt-contain_sf"/>
</dbReference>
<evidence type="ECO:0000313" key="2">
    <source>
        <dbReference type="EMBL" id="KAK8896793.1"/>
    </source>
</evidence>
<dbReference type="Gene3D" id="3.80.10.10">
    <property type="entry name" value="Ribonuclease Inhibitor"/>
    <property type="match status" value="3"/>
</dbReference>
<reference evidence="2 3" key="1">
    <citation type="submission" date="2024-04" db="EMBL/GenBank/DDBJ databases">
        <title>Tritrichomonas musculus Genome.</title>
        <authorList>
            <person name="Alves-Ferreira E."/>
            <person name="Grigg M."/>
            <person name="Lorenzi H."/>
            <person name="Galac M."/>
        </authorList>
    </citation>
    <scope>NUCLEOTIDE SEQUENCE [LARGE SCALE GENOMIC DNA]</scope>
    <source>
        <strain evidence="2 3">EAF2021</strain>
    </source>
</reference>
<feature type="domain" description="DUF3447" evidence="1">
    <location>
        <begin position="252"/>
        <end position="326"/>
    </location>
</feature>
<dbReference type="SUPFAM" id="SSF48403">
    <property type="entry name" value="Ankyrin repeat"/>
    <property type="match status" value="1"/>
</dbReference>
<dbReference type="Pfam" id="PF11929">
    <property type="entry name" value="DUF3447"/>
    <property type="match status" value="1"/>
</dbReference>
<protein>
    <recommendedName>
        <fullName evidence="1">DUF3447 domain-containing protein</fullName>
    </recommendedName>
</protein>
<dbReference type="InterPro" id="IPR026906">
    <property type="entry name" value="LRR_5"/>
</dbReference>
<dbReference type="InterPro" id="IPR053139">
    <property type="entry name" value="Surface_bspA-like"/>
</dbReference>
<evidence type="ECO:0000313" key="3">
    <source>
        <dbReference type="Proteomes" id="UP001470230"/>
    </source>
</evidence>
<dbReference type="InterPro" id="IPR032675">
    <property type="entry name" value="LRR_dom_sf"/>
</dbReference>
<dbReference type="Proteomes" id="UP001470230">
    <property type="component" value="Unassembled WGS sequence"/>
</dbReference>
<dbReference type="InterPro" id="IPR020683">
    <property type="entry name" value="DUF3447"/>
</dbReference>
<comment type="caution">
    <text evidence="2">The sequence shown here is derived from an EMBL/GenBank/DDBJ whole genome shotgun (WGS) entry which is preliminary data.</text>
</comment>
<accession>A0ABR2L125</accession>
<keyword evidence="3" id="KW-1185">Reference proteome</keyword>